<feature type="compositionally biased region" description="Basic residues" evidence="1">
    <location>
        <begin position="36"/>
        <end position="46"/>
    </location>
</feature>
<evidence type="ECO:0000313" key="3">
    <source>
        <dbReference type="Proteomes" id="UP000442105"/>
    </source>
</evidence>
<protein>
    <submittedName>
        <fullName evidence="2">Uncharacterized protein</fullName>
    </submittedName>
</protein>
<name>A0AA90UCR3_9BACT</name>
<feature type="compositionally biased region" description="Basic residues" evidence="1">
    <location>
        <begin position="61"/>
        <end position="72"/>
    </location>
</feature>
<organism evidence="2 3">
    <name type="scientific">Segatella copri</name>
    <dbReference type="NCBI Taxonomy" id="165179"/>
    <lineage>
        <taxon>Bacteria</taxon>
        <taxon>Pseudomonadati</taxon>
        <taxon>Bacteroidota</taxon>
        <taxon>Bacteroidia</taxon>
        <taxon>Bacteroidales</taxon>
        <taxon>Prevotellaceae</taxon>
        <taxon>Segatella</taxon>
    </lineage>
</organism>
<reference evidence="3" key="1">
    <citation type="submission" date="2019-09" db="EMBL/GenBank/DDBJ databases">
        <title>Distinct polysaccharide growth profiles of human intestinal Prevotella copri isolates.</title>
        <authorList>
            <person name="Fehlner-Peach H."/>
            <person name="Magnabosco C."/>
            <person name="Raghavan V."/>
            <person name="Scher J.U."/>
            <person name="Tett A."/>
            <person name="Cox L.M."/>
            <person name="Gottsegen C."/>
            <person name="Watters A."/>
            <person name="Wiltshire- Gordon J.D."/>
            <person name="Segata N."/>
            <person name="Bonneau R."/>
            <person name="Littman D.R."/>
        </authorList>
    </citation>
    <scope>NUCLEOTIDE SEQUENCE [LARGE SCALE GENOMIC DNA]</scope>
    <source>
        <strain evidence="3">iAQ1179</strain>
    </source>
</reference>
<dbReference type="Proteomes" id="UP000442105">
    <property type="component" value="Unassembled WGS sequence"/>
</dbReference>
<dbReference type="RefSeq" id="WP_153081920.1">
    <property type="nucleotide sequence ID" value="NZ_VZCU01000029.1"/>
</dbReference>
<evidence type="ECO:0000313" key="2">
    <source>
        <dbReference type="EMBL" id="MQN11383.1"/>
    </source>
</evidence>
<evidence type="ECO:0000256" key="1">
    <source>
        <dbReference type="SAM" id="MobiDB-lite"/>
    </source>
</evidence>
<dbReference type="EMBL" id="VZCW01000020">
    <property type="protein sequence ID" value="MQN11383.1"/>
    <property type="molecule type" value="Genomic_DNA"/>
</dbReference>
<sequence length="72" mass="9052">MEERYYDIEDLEKFKVEIEEFIEPDFKEEEREQHKLHLHHANRQRLPRTAPKAKPWSWNRIRSRPNTKHGYH</sequence>
<feature type="region of interest" description="Disordered" evidence="1">
    <location>
        <begin position="32"/>
        <end position="72"/>
    </location>
</feature>
<proteinExistence type="predicted"/>
<gene>
    <name evidence="2" type="ORF">F7D95_00820</name>
</gene>
<dbReference type="AlphaFoldDB" id="A0AA90UCR3"/>
<comment type="caution">
    <text evidence="2">The sequence shown here is derived from an EMBL/GenBank/DDBJ whole genome shotgun (WGS) entry which is preliminary data.</text>
</comment>
<accession>A0AA90UCR3</accession>